<reference evidence="2" key="1">
    <citation type="journal article" date="2019" name="Int. J. Syst. Evol. Microbiol.">
        <title>The Global Catalogue of Microorganisms (GCM) 10K type strain sequencing project: providing services to taxonomists for standard genome sequencing and annotation.</title>
        <authorList>
            <consortium name="The Broad Institute Genomics Platform"/>
            <consortium name="The Broad Institute Genome Sequencing Center for Infectious Disease"/>
            <person name="Wu L."/>
            <person name="Ma J."/>
        </authorList>
    </citation>
    <scope>NUCLEOTIDE SEQUENCE [LARGE SCALE GENOMIC DNA]</scope>
    <source>
        <strain evidence="2">CGMCC 1.18439</strain>
    </source>
</reference>
<protein>
    <submittedName>
        <fullName evidence="1">Haloacid dehalogenase</fullName>
    </submittedName>
</protein>
<gene>
    <name evidence="1" type="ORF">GCM10017783_14140</name>
</gene>
<name>A0ABQ3K796_9DEIO</name>
<dbReference type="NCBIfam" id="TIGR01509">
    <property type="entry name" value="HAD-SF-IA-v3"/>
    <property type="match status" value="1"/>
</dbReference>
<dbReference type="EMBL" id="BNAL01000015">
    <property type="protein sequence ID" value="GHG02965.1"/>
    <property type="molecule type" value="Genomic_DNA"/>
</dbReference>
<dbReference type="SUPFAM" id="SSF56784">
    <property type="entry name" value="HAD-like"/>
    <property type="match status" value="1"/>
</dbReference>
<accession>A0ABQ3K796</accession>
<dbReference type="SFLD" id="SFLDG01129">
    <property type="entry name" value="C1.5:_HAD__Beta-PGM__Phosphata"/>
    <property type="match status" value="1"/>
</dbReference>
<evidence type="ECO:0000313" key="2">
    <source>
        <dbReference type="Proteomes" id="UP000632154"/>
    </source>
</evidence>
<dbReference type="Gene3D" id="3.40.50.1000">
    <property type="entry name" value="HAD superfamily/HAD-like"/>
    <property type="match status" value="1"/>
</dbReference>
<dbReference type="InterPro" id="IPR036412">
    <property type="entry name" value="HAD-like_sf"/>
</dbReference>
<dbReference type="Pfam" id="PF00702">
    <property type="entry name" value="Hydrolase"/>
    <property type="match status" value="1"/>
</dbReference>
<dbReference type="InterPro" id="IPR023214">
    <property type="entry name" value="HAD_sf"/>
</dbReference>
<proteinExistence type="predicted"/>
<dbReference type="CDD" id="cd02603">
    <property type="entry name" value="HAD_sEH-N_like"/>
    <property type="match status" value="1"/>
</dbReference>
<comment type="caution">
    <text evidence="1">The sequence shown here is derived from an EMBL/GenBank/DDBJ whole genome shotgun (WGS) entry which is preliminary data.</text>
</comment>
<dbReference type="SFLD" id="SFLDS00003">
    <property type="entry name" value="Haloacid_Dehalogenase"/>
    <property type="match status" value="1"/>
</dbReference>
<dbReference type="Proteomes" id="UP000632154">
    <property type="component" value="Unassembled WGS sequence"/>
</dbReference>
<dbReference type="RefSeq" id="WP_189642977.1">
    <property type="nucleotide sequence ID" value="NZ_BNAL01000015.1"/>
</dbReference>
<dbReference type="PANTHER" id="PTHR43611">
    <property type="entry name" value="ALPHA-D-GLUCOSE 1-PHOSPHATE PHOSPHATASE"/>
    <property type="match status" value="1"/>
</dbReference>
<organism evidence="1 2">
    <name type="scientific">Deinococcus piscis</name>
    <dbReference type="NCBI Taxonomy" id="394230"/>
    <lineage>
        <taxon>Bacteria</taxon>
        <taxon>Thermotogati</taxon>
        <taxon>Deinococcota</taxon>
        <taxon>Deinococci</taxon>
        <taxon>Deinococcales</taxon>
        <taxon>Deinococcaceae</taxon>
        <taxon>Deinococcus</taxon>
    </lineage>
</organism>
<evidence type="ECO:0000313" key="1">
    <source>
        <dbReference type="EMBL" id="GHG02965.1"/>
    </source>
</evidence>
<dbReference type="PANTHER" id="PTHR43611:SF3">
    <property type="entry name" value="FLAVIN MONONUCLEOTIDE HYDROLASE 1, CHLOROPLATIC"/>
    <property type="match status" value="1"/>
</dbReference>
<keyword evidence="2" id="KW-1185">Reference proteome</keyword>
<sequence length="197" mass="22301">MNPATHFLLLDIDGVLIQPDDFYGAKLSREYPAAFGEWMRTAFIAASTGKSDLLDDLPALMVQIGRRGDAEAFYREWLDYENVVHPPTLEAVKQLRLRGWRTYLATNQERHRTQHLLEVVGLGAVTDGHFASYAVGHRKPSAEYYALVTQQLNCQPEQIIFWDDSAENVAAARAAGWTAYLFTDVSHFRRVMGLDPE</sequence>
<dbReference type="InterPro" id="IPR006439">
    <property type="entry name" value="HAD-SF_hydro_IA"/>
</dbReference>